<evidence type="ECO:0000313" key="2">
    <source>
        <dbReference type="EMBL" id="RQH33777.1"/>
    </source>
</evidence>
<reference evidence="2 3" key="1">
    <citation type="journal article" date="2018" name="ACS Chem. Biol.">
        <title>Ketoreductase domain dysfunction expands chemodiversity: malyngamide biosynthesis in the cyanobacterium Okeania hirsuta.</title>
        <authorList>
            <person name="Moss N.A."/>
            <person name="Leao T."/>
            <person name="Rankin M."/>
            <person name="McCullough T.M."/>
            <person name="Qu P."/>
            <person name="Korobeynikov A."/>
            <person name="Smith J.L."/>
            <person name="Gerwick L."/>
            <person name="Gerwick W.H."/>
        </authorList>
    </citation>
    <scope>NUCLEOTIDE SEQUENCE [LARGE SCALE GENOMIC DNA]</scope>
    <source>
        <strain evidence="2 3">PAB10Feb10-1</strain>
    </source>
</reference>
<accession>A0A3N6PP44</accession>
<dbReference type="Proteomes" id="UP000269154">
    <property type="component" value="Unassembled WGS sequence"/>
</dbReference>
<protein>
    <submittedName>
        <fullName evidence="2">Uncharacterized protein</fullName>
    </submittedName>
</protein>
<name>A0A3N6PP44_9CYAN</name>
<dbReference type="EMBL" id="RCBY01000139">
    <property type="protein sequence ID" value="RQH33777.1"/>
    <property type="molecule type" value="Genomic_DNA"/>
</dbReference>
<dbReference type="RefSeq" id="WP_124142844.1">
    <property type="nucleotide sequence ID" value="NZ_CAWOKI010000101.1"/>
</dbReference>
<dbReference type="AlphaFoldDB" id="A0A3N6PP44"/>
<sequence>MKLSSISGGLTLLFDSNINADEAQKAGLFITENLRYKASPFMDKKEKNPFSQSSYLQEDVRECL</sequence>
<feature type="region of interest" description="Disordered" evidence="1">
    <location>
        <begin position="44"/>
        <end position="64"/>
    </location>
</feature>
<proteinExistence type="predicted"/>
<gene>
    <name evidence="2" type="ORF">D5R40_21135</name>
</gene>
<organism evidence="2 3">
    <name type="scientific">Okeania hirsuta</name>
    <dbReference type="NCBI Taxonomy" id="1458930"/>
    <lineage>
        <taxon>Bacteria</taxon>
        <taxon>Bacillati</taxon>
        <taxon>Cyanobacteriota</taxon>
        <taxon>Cyanophyceae</taxon>
        <taxon>Oscillatoriophycideae</taxon>
        <taxon>Oscillatoriales</taxon>
        <taxon>Microcoleaceae</taxon>
        <taxon>Okeania</taxon>
    </lineage>
</organism>
<evidence type="ECO:0000256" key="1">
    <source>
        <dbReference type="SAM" id="MobiDB-lite"/>
    </source>
</evidence>
<comment type="caution">
    <text evidence="2">The sequence shown here is derived from an EMBL/GenBank/DDBJ whole genome shotgun (WGS) entry which is preliminary data.</text>
</comment>
<keyword evidence="3" id="KW-1185">Reference proteome</keyword>
<evidence type="ECO:0000313" key="3">
    <source>
        <dbReference type="Proteomes" id="UP000269154"/>
    </source>
</evidence>